<geneLocation type="plasmid" evidence="2"/>
<sequence>MAIKGRSYRSSRPDTALSFARAFCGILERITLRNLSIWMQSSQARG</sequence>
<dbReference type="Proteomes" id="UP000019146">
    <property type="component" value="Plasmid unnamed"/>
</dbReference>
<name>A0A0N7JVM3_9BURK</name>
<dbReference type="KEGG" id="bcai:K788_0007880"/>
<keyword evidence="1" id="KW-0614">Plasmid</keyword>
<evidence type="ECO:0000313" key="2">
    <source>
        <dbReference type="Proteomes" id="UP000019146"/>
    </source>
</evidence>
<accession>A0A0N7JVM3</accession>
<gene>
    <name evidence="1" type="ORF">K788_0007880</name>
</gene>
<protein>
    <submittedName>
        <fullName evidence="1">Uncharacterized protein</fullName>
    </submittedName>
</protein>
<reference evidence="1 2" key="1">
    <citation type="journal article" date="2014" name="Genome Announc.">
        <title>Draft Genome Sequence of the Haloacid-Degrading Burkholderia caribensis Strain MBA4.</title>
        <authorList>
            <person name="Pan Y."/>
            <person name="Kong K.F."/>
            <person name="Tsang J.S."/>
        </authorList>
    </citation>
    <scope>NUCLEOTIDE SEQUENCE [LARGE SCALE GENOMIC DNA]</scope>
    <source>
        <strain evidence="1 2">MBA4</strain>
        <plasmid evidence="2">Plasmid</plasmid>
    </source>
</reference>
<dbReference type="EMBL" id="CP012748">
    <property type="protein sequence ID" value="ALL69613.1"/>
    <property type="molecule type" value="Genomic_DNA"/>
</dbReference>
<evidence type="ECO:0000313" key="1">
    <source>
        <dbReference type="EMBL" id="ALL69613.1"/>
    </source>
</evidence>
<organism evidence="1 2">
    <name type="scientific">Paraburkholderia caribensis MBA4</name>
    <dbReference type="NCBI Taxonomy" id="1323664"/>
    <lineage>
        <taxon>Bacteria</taxon>
        <taxon>Pseudomonadati</taxon>
        <taxon>Pseudomonadota</taxon>
        <taxon>Betaproteobacteria</taxon>
        <taxon>Burkholderiales</taxon>
        <taxon>Burkholderiaceae</taxon>
        <taxon>Paraburkholderia</taxon>
    </lineage>
</organism>
<dbReference type="AlphaFoldDB" id="A0A0N7JVM3"/>
<proteinExistence type="predicted"/>